<accession>A0A9W9WFP3</accession>
<gene>
    <name evidence="2" type="ORF">N7530_012589</name>
</gene>
<keyword evidence="3" id="KW-1185">Reference proteome</keyword>
<feature type="region of interest" description="Disordered" evidence="1">
    <location>
        <begin position="324"/>
        <end position="353"/>
    </location>
</feature>
<name>A0A9W9WFP3_9EURO</name>
<reference evidence="2" key="1">
    <citation type="submission" date="2022-12" db="EMBL/GenBank/DDBJ databases">
        <authorList>
            <person name="Petersen C."/>
        </authorList>
    </citation>
    <scope>NUCLEOTIDE SEQUENCE</scope>
    <source>
        <strain evidence="2">IBT 17660</strain>
    </source>
</reference>
<keyword evidence="2" id="KW-0547">Nucleotide-binding</keyword>
<organism evidence="2 3">
    <name type="scientific">Penicillium desertorum</name>
    <dbReference type="NCBI Taxonomy" id="1303715"/>
    <lineage>
        <taxon>Eukaryota</taxon>
        <taxon>Fungi</taxon>
        <taxon>Dikarya</taxon>
        <taxon>Ascomycota</taxon>
        <taxon>Pezizomycotina</taxon>
        <taxon>Eurotiomycetes</taxon>
        <taxon>Eurotiomycetidae</taxon>
        <taxon>Eurotiales</taxon>
        <taxon>Aspergillaceae</taxon>
        <taxon>Penicillium</taxon>
    </lineage>
</organism>
<dbReference type="OrthoDB" id="3801254at2759"/>
<keyword evidence="2" id="KW-0378">Hydrolase</keyword>
<keyword evidence="2" id="KW-0067">ATP-binding</keyword>
<reference evidence="2" key="2">
    <citation type="journal article" date="2023" name="IMA Fungus">
        <title>Comparative genomic study of the Penicillium genus elucidates a diverse pangenome and 15 lateral gene transfer events.</title>
        <authorList>
            <person name="Petersen C."/>
            <person name="Sorensen T."/>
            <person name="Nielsen M.R."/>
            <person name="Sondergaard T.E."/>
            <person name="Sorensen J.L."/>
            <person name="Fitzpatrick D.A."/>
            <person name="Frisvad J.C."/>
            <person name="Nielsen K.L."/>
        </authorList>
    </citation>
    <scope>NUCLEOTIDE SEQUENCE</scope>
    <source>
        <strain evidence="2">IBT 17660</strain>
    </source>
</reference>
<comment type="caution">
    <text evidence="2">The sequence shown here is derived from an EMBL/GenBank/DDBJ whole genome shotgun (WGS) entry which is preliminary data.</text>
</comment>
<sequence length="353" mass="39154">MSNLAIHPCLGPTRVEFDNPTVATAVNPDPITGYTHGTTPNNNPGCTPAAHTNAIQGGARRHVRNHHRSHTLPRCTKLACKFRSRRGIVVLIHARVARPRMGNDGISSSLMPNARDPRDLNPGRVFESIRHLLKCGDSRICITSFELTYIVQNTDVKRALDIRRARWSEIQRVLGNHGSHFDFVITLDVEAIDEEDNEAPLFEAEYTFPTIREIAREQMEYRGKGQPPSDHLDPRRLIHASDPETSFHESLEYAQFTGASSSCQASPRNFLSDETKLAYHSGFDVDTEKGRRKCQRETINAITENGTLTHVVSNPLTGKASLDELNGFDPGQNTEAFKHTGSPAKESARGSTG</sequence>
<protein>
    <submittedName>
        <fullName evidence="2">HelicaseC-terminal</fullName>
    </submittedName>
</protein>
<dbReference type="GO" id="GO:0004386">
    <property type="term" value="F:helicase activity"/>
    <property type="evidence" value="ECO:0007669"/>
    <property type="project" value="UniProtKB-KW"/>
</dbReference>
<proteinExistence type="predicted"/>
<evidence type="ECO:0000313" key="2">
    <source>
        <dbReference type="EMBL" id="KAJ5457315.1"/>
    </source>
</evidence>
<evidence type="ECO:0000256" key="1">
    <source>
        <dbReference type="SAM" id="MobiDB-lite"/>
    </source>
</evidence>
<dbReference type="EMBL" id="JAPWDO010000009">
    <property type="protein sequence ID" value="KAJ5457315.1"/>
    <property type="molecule type" value="Genomic_DNA"/>
</dbReference>
<dbReference type="Proteomes" id="UP001147760">
    <property type="component" value="Unassembled WGS sequence"/>
</dbReference>
<keyword evidence="2" id="KW-0347">Helicase</keyword>
<dbReference type="AlphaFoldDB" id="A0A9W9WFP3"/>
<evidence type="ECO:0000313" key="3">
    <source>
        <dbReference type="Proteomes" id="UP001147760"/>
    </source>
</evidence>